<protein>
    <submittedName>
        <fullName evidence="1">Uncharacterized protein</fullName>
    </submittedName>
</protein>
<dbReference type="EMBL" id="KN832981">
    <property type="protein sequence ID" value="KIM86603.1"/>
    <property type="molecule type" value="Genomic_DNA"/>
</dbReference>
<dbReference type="InParanoid" id="A0A0C3BJT4"/>
<proteinExistence type="predicted"/>
<reference evidence="2" key="2">
    <citation type="submission" date="2015-01" db="EMBL/GenBank/DDBJ databases">
        <title>Evolutionary Origins and Diversification of the Mycorrhizal Mutualists.</title>
        <authorList>
            <consortium name="DOE Joint Genome Institute"/>
            <consortium name="Mycorrhizal Genomics Consortium"/>
            <person name="Kohler A."/>
            <person name="Kuo A."/>
            <person name="Nagy L.G."/>
            <person name="Floudas D."/>
            <person name="Copeland A."/>
            <person name="Barry K.W."/>
            <person name="Cichocki N."/>
            <person name="Veneault-Fourrey C."/>
            <person name="LaButti K."/>
            <person name="Lindquist E.A."/>
            <person name="Lipzen A."/>
            <person name="Lundell T."/>
            <person name="Morin E."/>
            <person name="Murat C."/>
            <person name="Riley R."/>
            <person name="Ohm R."/>
            <person name="Sun H."/>
            <person name="Tunlid A."/>
            <person name="Henrissat B."/>
            <person name="Grigoriev I.V."/>
            <person name="Hibbett D.S."/>
            <person name="Martin F."/>
        </authorList>
    </citation>
    <scope>NUCLEOTIDE SEQUENCE [LARGE SCALE GENOMIC DNA]</scope>
    <source>
        <strain evidence="2">F 1598</strain>
    </source>
</reference>
<dbReference type="HOGENOM" id="CLU_1384619_0_0_1"/>
<sequence length="197" mass="21962">MGHPDCLFLSHHDTALISDPTVTKSHRIRLNIFMNVFYARIHALLFTFRSIRYMSGIYITLELSYTQRYQGDNSTSVFNLKPTGQAVSNLFNALGLPVTRLPIAILSASLSTTPPSPSSSSSVLRMSTSISFVSPVPLRMEGVGTRGKLECDWSISGIRSLRRSERRLLIQHVSCRVWSNKGPGTYASSKLRICRVI</sequence>
<evidence type="ECO:0000313" key="2">
    <source>
        <dbReference type="Proteomes" id="UP000054166"/>
    </source>
</evidence>
<reference evidence="1 2" key="1">
    <citation type="submission" date="2014-04" db="EMBL/GenBank/DDBJ databases">
        <authorList>
            <consortium name="DOE Joint Genome Institute"/>
            <person name="Kuo A."/>
            <person name="Tarkka M."/>
            <person name="Buscot F."/>
            <person name="Kohler A."/>
            <person name="Nagy L.G."/>
            <person name="Floudas D."/>
            <person name="Copeland A."/>
            <person name="Barry K.W."/>
            <person name="Cichocki N."/>
            <person name="Veneault-Fourrey C."/>
            <person name="LaButti K."/>
            <person name="Lindquist E.A."/>
            <person name="Lipzen A."/>
            <person name="Lundell T."/>
            <person name="Morin E."/>
            <person name="Murat C."/>
            <person name="Sun H."/>
            <person name="Tunlid A."/>
            <person name="Henrissat B."/>
            <person name="Grigoriev I.V."/>
            <person name="Hibbett D.S."/>
            <person name="Martin F."/>
            <person name="Nordberg H.P."/>
            <person name="Cantor M.N."/>
            <person name="Hua S.X."/>
        </authorList>
    </citation>
    <scope>NUCLEOTIDE SEQUENCE [LARGE SCALE GENOMIC DNA]</scope>
    <source>
        <strain evidence="1 2">F 1598</strain>
    </source>
</reference>
<gene>
    <name evidence="1" type="ORF">PILCRDRAFT_309231</name>
</gene>
<name>A0A0C3BJT4_PILCF</name>
<dbReference type="Proteomes" id="UP000054166">
    <property type="component" value="Unassembled WGS sequence"/>
</dbReference>
<organism evidence="1 2">
    <name type="scientific">Piloderma croceum (strain F 1598)</name>
    <dbReference type="NCBI Taxonomy" id="765440"/>
    <lineage>
        <taxon>Eukaryota</taxon>
        <taxon>Fungi</taxon>
        <taxon>Dikarya</taxon>
        <taxon>Basidiomycota</taxon>
        <taxon>Agaricomycotina</taxon>
        <taxon>Agaricomycetes</taxon>
        <taxon>Agaricomycetidae</taxon>
        <taxon>Atheliales</taxon>
        <taxon>Atheliaceae</taxon>
        <taxon>Piloderma</taxon>
    </lineage>
</organism>
<evidence type="ECO:0000313" key="1">
    <source>
        <dbReference type="EMBL" id="KIM86603.1"/>
    </source>
</evidence>
<accession>A0A0C3BJT4</accession>
<dbReference type="AlphaFoldDB" id="A0A0C3BJT4"/>
<keyword evidence="2" id="KW-1185">Reference proteome</keyword>